<dbReference type="RefSeq" id="WP_186563951.1">
    <property type="nucleotide sequence ID" value="NZ_JACNMF010000007.1"/>
</dbReference>
<reference evidence="1" key="1">
    <citation type="submission" date="2020-08" db="EMBL/GenBank/DDBJ databases">
        <title>Hyunsoonleella sp. strain SJ7 genome sequencing and assembly.</title>
        <authorList>
            <person name="Kim I."/>
        </authorList>
    </citation>
    <scope>NUCLEOTIDE SEQUENCE</scope>
    <source>
        <strain evidence="1">SJ7</strain>
    </source>
</reference>
<comment type="caution">
    <text evidence="1">The sequence shown here is derived from an EMBL/GenBank/DDBJ whole genome shotgun (WGS) entry which is preliminary data.</text>
</comment>
<protein>
    <submittedName>
        <fullName evidence="1">Uncharacterized protein</fullName>
    </submittedName>
</protein>
<evidence type="ECO:0000313" key="1">
    <source>
        <dbReference type="EMBL" id="MBC3759980.1"/>
    </source>
</evidence>
<name>A0A923KNB7_9FLAO</name>
<dbReference type="Proteomes" id="UP000656244">
    <property type="component" value="Unassembled WGS sequence"/>
</dbReference>
<dbReference type="EMBL" id="JACNMF010000007">
    <property type="protein sequence ID" value="MBC3759980.1"/>
    <property type="molecule type" value="Genomic_DNA"/>
</dbReference>
<proteinExistence type="predicted"/>
<dbReference type="AlphaFoldDB" id="A0A923KNB7"/>
<keyword evidence="2" id="KW-1185">Reference proteome</keyword>
<sequence>MSKFNMNKIGNDKESKKEDVLNVKYEKIQAKMRSKANTFEALLQTLLLPNP</sequence>
<evidence type="ECO:0000313" key="2">
    <source>
        <dbReference type="Proteomes" id="UP000656244"/>
    </source>
</evidence>
<gene>
    <name evidence="1" type="ORF">H7U19_16325</name>
</gene>
<organism evidence="1 2">
    <name type="scientific">Hyunsoonleella aquatilis</name>
    <dbReference type="NCBI Taxonomy" id="2762758"/>
    <lineage>
        <taxon>Bacteria</taxon>
        <taxon>Pseudomonadati</taxon>
        <taxon>Bacteroidota</taxon>
        <taxon>Flavobacteriia</taxon>
        <taxon>Flavobacteriales</taxon>
        <taxon>Flavobacteriaceae</taxon>
    </lineage>
</organism>
<accession>A0A923KNB7</accession>